<evidence type="ECO:0000256" key="1">
    <source>
        <dbReference type="ARBA" id="ARBA00004323"/>
    </source>
</evidence>
<dbReference type="PANTHER" id="PTHR11062">
    <property type="entry name" value="EXOSTOSIN HEPARAN SULFATE GLYCOSYLTRANSFERASE -RELATED"/>
    <property type="match status" value="1"/>
</dbReference>
<sequence length="496" mass="57084">MFLAMERQALRMGVGGHLSKHVSWSSNRSTFIVVTAASLMLLLGSLIFIHSSRYLPKELNETSWSRFRQSNGMAIMSSHEVKSCHSSEERDLVDAVHSRPNNAHDQLRCTKDSAMLKVFMYDLPPKFHFGMIDTGYADQIWPNLSRVPHYPGGLNLQHSIEYWLTLDLLSSVVLDLSQRRRCTAILVDNSKEADVFYVPFFSSLSYNKYTRLDKANGTDDNVKLQEELVQFLQRQNLWRQSGGNNHLIVMHHPNSLHMAREQLRSAMFIVSDFGRYSHQVANVDKDIVAPYKHMVPTFRDDESTFRTRKILLFFKGAIFRKEGGIIRQQLYEILKDEAGVLFTNGSAQKGGVRSASEGMRSSKFCLHLAGDTPSSNRLFDAIVSHCVPVIISDNIELPFEDQLDYSEFCLFVRSTDALKPGFLMDLLHSIREKEWTRKWTLLKQLDHHFEYQHPSKPEDAVDMIWRAIARRLPSVVQSQNKAKRYARSRLLNKDIQ</sequence>
<gene>
    <name evidence="7" type="ORF">KP509_35G042900</name>
</gene>
<keyword evidence="5" id="KW-0812">Transmembrane</keyword>
<evidence type="ECO:0000256" key="3">
    <source>
        <dbReference type="ARBA" id="ARBA00022968"/>
    </source>
</evidence>
<dbReference type="PANTHER" id="PTHR11062:SF249">
    <property type="entry name" value="OS08G0438600 PROTEIN"/>
    <property type="match status" value="1"/>
</dbReference>
<evidence type="ECO:0000259" key="6">
    <source>
        <dbReference type="Pfam" id="PF03016"/>
    </source>
</evidence>
<feature type="domain" description="Exostosin GT47" evidence="6">
    <location>
        <begin position="115"/>
        <end position="423"/>
    </location>
</feature>
<dbReference type="EMBL" id="CM035440">
    <property type="protein sequence ID" value="KAH7282672.1"/>
    <property type="molecule type" value="Genomic_DNA"/>
</dbReference>
<evidence type="ECO:0000313" key="7">
    <source>
        <dbReference type="EMBL" id="KAH7282672.1"/>
    </source>
</evidence>
<keyword evidence="5" id="KW-0472">Membrane</keyword>
<dbReference type="GO" id="GO:0016757">
    <property type="term" value="F:glycosyltransferase activity"/>
    <property type="evidence" value="ECO:0007669"/>
    <property type="project" value="InterPro"/>
</dbReference>
<keyword evidence="4" id="KW-0333">Golgi apparatus</keyword>
<comment type="caution">
    <text evidence="7">The sequence shown here is derived from an EMBL/GenBank/DDBJ whole genome shotgun (WGS) entry which is preliminary data.</text>
</comment>
<reference evidence="7" key="1">
    <citation type="submission" date="2021-08" db="EMBL/GenBank/DDBJ databases">
        <title>WGS assembly of Ceratopteris richardii.</title>
        <authorList>
            <person name="Marchant D.B."/>
            <person name="Chen G."/>
            <person name="Jenkins J."/>
            <person name="Shu S."/>
            <person name="Leebens-Mack J."/>
            <person name="Grimwood J."/>
            <person name="Schmutz J."/>
            <person name="Soltis P."/>
            <person name="Soltis D."/>
            <person name="Chen Z.-H."/>
        </authorList>
    </citation>
    <scope>NUCLEOTIDE SEQUENCE</scope>
    <source>
        <strain evidence="7">Whitten #5841</strain>
        <tissue evidence="7">Leaf</tissue>
    </source>
</reference>
<comment type="similarity">
    <text evidence="2">Belongs to the glycosyltransferase 47 family.</text>
</comment>
<feature type="transmembrane region" description="Helical" evidence="5">
    <location>
        <begin position="29"/>
        <end position="49"/>
    </location>
</feature>
<protein>
    <recommendedName>
        <fullName evidence="6">Exostosin GT47 domain-containing protein</fullName>
    </recommendedName>
</protein>
<dbReference type="GO" id="GO:0000139">
    <property type="term" value="C:Golgi membrane"/>
    <property type="evidence" value="ECO:0007669"/>
    <property type="project" value="UniProtKB-SubCell"/>
</dbReference>
<evidence type="ECO:0000256" key="4">
    <source>
        <dbReference type="ARBA" id="ARBA00023034"/>
    </source>
</evidence>
<dbReference type="Proteomes" id="UP000825935">
    <property type="component" value="Chromosome 35"/>
</dbReference>
<evidence type="ECO:0000313" key="8">
    <source>
        <dbReference type="Proteomes" id="UP000825935"/>
    </source>
</evidence>
<keyword evidence="3" id="KW-0735">Signal-anchor</keyword>
<comment type="subcellular location">
    <subcellularLocation>
        <location evidence="1">Golgi apparatus membrane</location>
        <topology evidence="1">Single-pass type II membrane protein</topology>
    </subcellularLocation>
</comment>
<organism evidence="7 8">
    <name type="scientific">Ceratopteris richardii</name>
    <name type="common">Triangle waterfern</name>
    <dbReference type="NCBI Taxonomy" id="49495"/>
    <lineage>
        <taxon>Eukaryota</taxon>
        <taxon>Viridiplantae</taxon>
        <taxon>Streptophyta</taxon>
        <taxon>Embryophyta</taxon>
        <taxon>Tracheophyta</taxon>
        <taxon>Polypodiopsida</taxon>
        <taxon>Polypodiidae</taxon>
        <taxon>Polypodiales</taxon>
        <taxon>Pteridineae</taxon>
        <taxon>Pteridaceae</taxon>
        <taxon>Parkerioideae</taxon>
        <taxon>Ceratopteris</taxon>
    </lineage>
</organism>
<proteinExistence type="inferred from homology"/>
<accession>A0A8T2QEZ5</accession>
<keyword evidence="5" id="KW-1133">Transmembrane helix</keyword>
<dbReference type="InterPro" id="IPR004263">
    <property type="entry name" value="Exostosin"/>
</dbReference>
<keyword evidence="8" id="KW-1185">Reference proteome</keyword>
<dbReference type="OrthoDB" id="1924787at2759"/>
<dbReference type="OMA" id="AIMSSHE"/>
<dbReference type="InterPro" id="IPR040911">
    <property type="entry name" value="Exostosin_GT47"/>
</dbReference>
<dbReference type="Pfam" id="PF03016">
    <property type="entry name" value="Exostosin_GT47"/>
    <property type="match status" value="1"/>
</dbReference>
<evidence type="ECO:0000256" key="2">
    <source>
        <dbReference type="ARBA" id="ARBA00010271"/>
    </source>
</evidence>
<evidence type="ECO:0000256" key="5">
    <source>
        <dbReference type="SAM" id="Phobius"/>
    </source>
</evidence>
<name>A0A8T2QEZ5_CERRI</name>
<dbReference type="AlphaFoldDB" id="A0A8T2QEZ5"/>